<dbReference type="Pfam" id="PF02568">
    <property type="entry name" value="ThiI"/>
    <property type="match status" value="1"/>
</dbReference>
<dbReference type="InterPro" id="IPR059101">
    <property type="entry name" value="NFACT-R_2"/>
</dbReference>
<keyword evidence="1" id="KW-0547">Nucleotide-binding</keyword>
<dbReference type="SUPFAM" id="SSF52402">
    <property type="entry name" value="Adenine nucleotide alpha hydrolases-like"/>
    <property type="match status" value="1"/>
</dbReference>
<comment type="caution">
    <text evidence="5">The sequence shown here is derived from an EMBL/GenBank/DDBJ whole genome shotgun (WGS) entry which is preliminary data.</text>
</comment>
<dbReference type="Gene3D" id="3.40.50.620">
    <property type="entry name" value="HUPs"/>
    <property type="match status" value="1"/>
</dbReference>
<evidence type="ECO:0000259" key="3">
    <source>
        <dbReference type="Pfam" id="PF02568"/>
    </source>
</evidence>
<evidence type="ECO:0000256" key="1">
    <source>
        <dbReference type="ARBA" id="ARBA00022741"/>
    </source>
</evidence>
<evidence type="ECO:0000256" key="2">
    <source>
        <dbReference type="ARBA" id="ARBA00022840"/>
    </source>
</evidence>
<name>A0A8J6HZ61_9FIRM</name>
<reference evidence="5" key="1">
    <citation type="submission" date="2020-06" db="EMBL/GenBank/DDBJ databases">
        <title>Novel chitinolytic bacterium.</title>
        <authorList>
            <person name="Ungkulpasvich U."/>
            <person name="Kosugi A."/>
            <person name="Uke A."/>
        </authorList>
    </citation>
    <scope>NUCLEOTIDE SEQUENCE</scope>
    <source>
        <strain evidence="5">UUS1-1</strain>
    </source>
</reference>
<proteinExistence type="predicted"/>
<dbReference type="GO" id="GO:0004810">
    <property type="term" value="F:CCA tRNA nucleotidyltransferase activity"/>
    <property type="evidence" value="ECO:0007669"/>
    <property type="project" value="InterPro"/>
</dbReference>
<evidence type="ECO:0000313" key="5">
    <source>
        <dbReference type="EMBL" id="MBA2132343.1"/>
    </source>
</evidence>
<dbReference type="AlphaFoldDB" id="A0A8J6HZ61"/>
<dbReference type="EMBL" id="JAAKDE010000003">
    <property type="protein sequence ID" value="MBA2132343.1"/>
    <property type="molecule type" value="Genomic_DNA"/>
</dbReference>
<dbReference type="RefSeq" id="WP_181338793.1">
    <property type="nucleotide sequence ID" value="NZ_JAAKDE010000003.1"/>
</dbReference>
<protein>
    <recommendedName>
        <fullName evidence="7">Thil AANH domain-containing protein</fullName>
    </recommendedName>
</protein>
<gene>
    <name evidence="5" type="ORF">G5B42_02105</name>
</gene>
<evidence type="ECO:0000313" key="6">
    <source>
        <dbReference type="Proteomes" id="UP000657177"/>
    </source>
</evidence>
<sequence>MKALALFSGGLDSLLAIKLIQEAGVEVEAVNFIQPFLAPAEEEKRIAHLQKLLAQLGVKLHVVRLDDEYLRILENPKHGYGKAANPCLDCHIFFLRKAGEMMKELGASFLVTGEVVGQRPKSQYRGAFPKIDAETGLAGLIVRPLSARLLPPTIPEEKGWISLDHCPSIQGRQRKIQLELAAKYGLEYESPAGGCLLTNVEYGRKVKDLIRADGHLTIDGLRLLRIGRHFRLSPHFKGIVGRNQRENRTLFAHFYQKRRTEGLYLFKALGAPGPLTLGLGNPTADDLRNLAHITSRYSDHPWDTAVTVKILASGKNHRLTTETVTKQQGVLDLEQFRIV</sequence>
<feature type="domain" description="Thil AANH" evidence="3">
    <location>
        <begin position="2"/>
        <end position="119"/>
    </location>
</feature>
<dbReference type="InterPro" id="IPR020536">
    <property type="entry name" value="ThiI_AANH"/>
</dbReference>
<dbReference type="PANTHER" id="PTHR11933">
    <property type="entry name" value="TRNA 5-METHYLAMINOMETHYL-2-THIOURIDYLATE -METHYLTRANSFERASE"/>
    <property type="match status" value="1"/>
</dbReference>
<evidence type="ECO:0008006" key="7">
    <source>
        <dbReference type="Google" id="ProtNLM"/>
    </source>
</evidence>
<feature type="domain" description="NFACT protein RNA binding" evidence="4">
    <location>
        <begin position="227"/>
        <end position="326"/>
    </location>
</feature>
<keyword evidence="6" id="KW-1185">Reference proteome</keyword>
<dbReference type="GO" id="GO:0005524">
    <property type="term" value="F:ATP binding"/>
    <property type="evidence" value="ECO:0007669"/>
    <property type="project" value="UniProtKB-KW"/>
</dbReference>
<dbReference type="PANTHER" id="PTHR11933:SF6">
    <property type="entry name" value="THIL AANH DOMAIN-CONTAINING PROTEIN"/>
    <property type="match status" value="1"/>
</dbReference>
<keyword evidence="2" id="KW-0067">ATP-binding</keyword>
<dbReference type="Pfam" id="PF18297">
    <property type="entry name" value="NFACT-R_2"/>
    <property type="match status" value="1"/>
</dbReference>
<dbReference type="Proteomes" id="UP000657177">
    <property type="component" value="Unassembled WGS sequence"/>
</dbReference>
<dbReference type="InterPro" id="IPR014729">
    <property type="entry name" value="Rossmann-like_a/b/a_fold"/>
</dbReference>
<evidence type="ECO:0000259" key="4">
    <source>
        <dbReference type="Pfam" id="PF18297"/>
    </source>
</evidence>
<organism evidence="5 6">
    <name type="scientific">Capillibacterium thermochitinicola</name>
    <dbReference type="NCBI Taxonomy" id="2699427"/>
    <lineage>
        <taxon>Bacteria</taxon>
        <taxon>Bacillati</taxon>
        <taxon>Bacillota</taxon>
        <taxon>Capillibacterium</taxon>
    </lineage>
</organism>
<accession>A0A8J6HZ61</accession>